<evidence type="ECO:0000256" key="1">
    <source>
        <dbReference type="ARBA" id="ARBA00022729"/>
    </source>
</evidence>
<reference evidence="3" key="1">
    <citation type="submission" date="2018-06" db="EMBL/GenBank/DDBJ databases">
        <authorList>
            <person name="Zhirakovskaya E."/>
        </authorList>
    </citation>
    <scope>NUCLEOTIDE SEQUENCE</scope>
</reference>
<organism evidence="3">
    <name type="scientific">hydrothermal vent metagenome</name>
    <dbReference type="NCBI Taxonomy" id="652676"/>
    <lineage>
        <taxon>unclassified sequences</taxon>
        <taxon>metagenomes</taxon>
        <taxon>ecological metagenomes</taxon>
    </lineage>
</organism>
<keyword evidence="1" id="KW-0732">Signal</keyword>
<gene>
    <name evidence="3" type="ORF">MNBD_NITROSPINAE03-1117</name>
</gene>
<feature type="region of interest" description="Disordered" evidence="2">
    <location>
        <begin position="265"/>
        <end position="306"/>
    </location>
</feature>
<feature type="non-terminal residue" evidence="3">
    <location>
        <position position="456"/>
    </location>
</feature>
<feature type="compositionally biased region" description="Basic residues" evidence="2">
    <location>
        <begin position="265"/>
        <end position="275"/>
    </location>
</feature>
<dbReference type="AlphaFoldDB" id="A0A3B1C038"/>
<dbReference type="Pfam" id="PF13517">
    <property type="entry name" value="FG-GAP_3"/>
    <property type="match status" value="1"/>
</dbReference>
<evidence type="ECO:0000256" key="2">
    <source>
        <dbReference type="SAM" id="MobiDB-lite"/>
    </source>
</evidence>
<evidence type="ECO:0008006" key="4">
    <source>
        <dbReference type="Google" id="ProtNLM"/>
    </source>
</evidence>
<dbReference type="InterPro" id="IPR028994">
    <property type="entry name" value="Integrin_alpha_N"/>
</dbReference>
<evidence type="ECO:0000313" key="3">
    <source>
        <dbReference type="EMBL" id="VAX17943.1"/>
    </source>
</evidence>
<proteinExistence type="predicted"/>
<name>A0A3B1C038_9ZZZZ</name>
<dbReference type="EMBL" id="UOGB01000094">
    <property type="protein sequence ID" value="VAX17943.1"/>
    <property type="molecule type" value="Genomic_DNA"/>
</dbReference>
<dbReference type="SUPFAM" id="SSF69318">
    <property type="entry name" value="Integrin alpha N-terminal domain"/>
    <property type="match status" value="1"/>
</dbReference>
<accession>A0A3B1C038</accession>
<sequence>MIKKLLFSCAFAGAFIGLFLYTSAPAQAGPRPVKELVDVISSSGLDALKTRLISPEGEVVKVKDGVCYITNESGAIAQKGSELTIIRAGEKITHPVTGEELGSITEPVGKVRVTSSGDKLIYAVVVAGSEKIKTGDEIGPPDKKPMVALVMDMPLKSWEPETVALALGRKLGQWKGVDWVGRYAVERFLFDENMPERADIINEKTFKNLRDRLKADYLLFLEVAEKDGTALTNISLYKLNDGAGGAGGLEPVASYRGLAPVKAGKRAAPVKKKPLSKPSAPATQTRESQSAKPTPPVAPAPVASKTKRGSGILGGYKSKILGEFDGSIAALLAYDLDKDGVKEIVIGFDHKVAVFKWSDEKLELVWEKDMGARNQITGLGAGDFNANGEAEIYVNNAAFSRIQSIIIERENGSFKVIREKTPMVFYTGSDGRLYGREQKTNYQLKDEIVELTWRES</sequence>
<dbReference type="InterPro" id="IPR013517">
    <property type="entry name" value="FG-GAP"/>
</dbReference>
<protein>
    <recommendedName>
        <fullName evidence="4">VCBS repeat-containing protein</fullName>
    </recommendedName>
</protein>